<reference evidence="1" key="1">
    <citation type="submission" date="2020-05" db="EMBL/GenBank/DDBJ databases">
        <title>Sulfur intermediates as new biogeochemical hubs in an aquatic model microbial ecosystem.</title>
        <authorList>
            <person name="Vigneron A."/>
        </authorList>
    </citation>
    <scope>NUCLEOTIDE SEQUENCE</scope>
    <source>
        <strain evidence="1">Bin.250</strain>
    </source>
</reference>
<gene>
    <name evidence="1" type="ORF">HQ497_04100</name>
</gene>
<evidence type="ECO:0000313" key="1">
    <source>
        <dbReference type="EMBL" id="NQV64529.1"/>
    </source>
</evidence>
<accession>A0A973A7B0</accession>
<name>A0A973A7B0_9GAMM</name>
<comment type="caution">
    <text evidence="1">The sequence shown here is derived from an EMBL/GenBank/DDBJ whole genome shotgun (WGS) entry which is preliminary data.</text>
</comment>
<organism evidence="1 2">
    <name type="scientific">SAR86 cluster bacterium</name>
    <dbReference type="NCBI Taxonomy" id="2030880"/>
    <lineage>
        <taxon>Bacteria</taxon>
        <taxon>Pseudomonadati</taxon>
        <taxon>Pseudomonadota</taxon>
        <taxon>Gammaproteobacteria</taxon>
        <taxon>SAR86 cluster</taxon>
    </lineage>
</organism>
<protein>
    <submittedName>
        <fullName evidence="1">Uncharacterized protein</fullName>
    </submittedName>
</protein>
<dbReference type="AlphaFoldDB" id="A0A973A7B0"/>
<evidence type="ECO:0000313" key="2">
    <source>
        <dbReference type="Proteomes" id="UP000754644"/>
    </source>
</evidence>
<dbReference type="Proteomes" id="UP000754644">
    <property type="component" value="Unassembled WGS sequence"/>
</dbReference>
<proteinExistence type="predicted"/>
<dbReference type="EMBL" id="JABMOJ010000146">
    <property type="protein sequence ID" value="NQV64529.1"/>
    <property type="molecule type" value="Genomic_DNA"/>
</dbReference>
<sequence>MPFLQVMSNRASHKFSLDNLPSLDLTKMKGTPNASLKDYLQALEIARSAQELAVIDSMPVALQQSVLAVLRYAAECEVADRKQITFSWSPAYEWGLHLWEARAVQGSASAITINLEGPYPEP</sequence>